<reference evidence="2" key="3">
    <citation type="submission" date="2018-08" db="UniProtKB">
        <authorList>
            <consortium name="EnsemblPlants"/>
        </authorList>
    </citation>
    <scope>IDENTIFICATION</scope>
    <source>
        <strain evidence="2">cv. Bd21</strain>
    </source>
</reference>
<evidence type="ECO:0000313" key="1">
    <source>
        <dbReference type="EMBL" id="KQK01485.1"/>
    </source>
</evidence>
<sequence>MAQSTLQAPAPEQLTLDELLEEIFLRLPTAADLARAAMACVSFRRVIAGHRFLRRFRVLQPPPLLGMLEGIINLPFRPALPPHPSAAAARAFADADPDLLCD</sequence>
<dbReference type="PANTHER" id="PTHR31264:SF10">
    <property type="entry name" value="GENOME ASSEMBLY, CHROMOSOME: II"/>
    <property type="match status" value="1"/>
</dbReference>
<reference evidence="1" key="2">
    <citation type="submission" date="2017-06" db="EMBL/GenBank/DDBJ databases">
        <title>WGS assembly of Brachypodium distachyon.</title>
        <authorList>
            <consortium name="The International Brachypodium Initiative"/>
            <person name="Lucas S."/>
            <person name="Harmon-Smith M."/>
            <person name="Lail K."/>
            <person name="Tice H."/>
            <person name="Grimwood J."/>
            <person name="Bruce D."/>
            <person name="Barry K."/>
            <person name="Shu S."/>
            <person name="Lindquist E."/>
            <person name="Wang M."/>
            <person name="Pitluck S."/>
            <person name="Vogel J.P."/>
            <person name="Garvin D.F."/>
            <person name="Mockler T.C."/>
            <person name="Schmutz J."/>
            <person name="Rokhsar D."/>
            <person name="Bevan M.W."/>
        </authorList>
    </citation>
    <scope>NUCLEOTIDE SEQUENCE</scope>
    <source>
        <strain evidence="1">Bd21</strain>
    </source>
</reference>
<dbReference type="AlphaFoldDB" id="I1IE84"/>
<dbReference type="PANTHER" id="PTHR31264">
    <property type="entry name" value="OS07G0554500 PROTEIN-RELATED"/>
    <property type="match status" value="1"/>
</dbReference>
<reference evidence="1 2" key="1">
    <citation type="journal article" date="2010" name="Nature">
        <title>Genome sequencing and analysis of the model grass Brachypodium distachyon.</title>
        <authorList>
            <consortium name="International Brachypodium Initiative"/>
        </authorList>
    </citation>
    <scope>NUCLEOTIDE SEQUENCE [LARGE SCALE GENOMIC DNA]</scope>
    <source>
        <strain evidence="1">Bd21</strain>
        <strain evidence="2">cv. Bd21</strain>
    </source>
</reference>
<dbReference type="Proteomes" id="UP000008810">
    <property type="component" value="Chromosome 3"/>
</dbReference>
<dbReference type="GeneID" id="100822335"/>
<evidence type="ECO:0000313" key="3">
    <source>
        <dbReference type="Proteomes" id="UP000008810"/>
    </source>
</evidence>
<evidence type="ECO:0008006" key="4">
    <source>
        <dbReference type="Google" id="ProtNLM"/>
    </source>
</evidence>
<protein>
    <recommendedName>
        <fullName evidence="4">F-box domain-containing protein</fullName>
    </recommendedName>
</protein>
<dbReference type="InterPro" id="IPR036047">
    <property type="entry name" value="F-box-like_dom_sf"/>
</dbReference>
<dbReference type="SUPFAM" id="SSF81383">
    <property type="entry name" value="F-box domain"/>
    <property type="match status" value="1"/>
</dbReference>
<dbReference type="Gramene" id="KQK01485">
    <property type="protein sequence ID" value="KQK01485"/>
    <property type="gene ID" value="BRADI_3g56132v3"/>
</dbReference>
<dbReference type="OrthoDB" id="690492at2759"/>
<dbReference type="EnsemblPlants" id="KQK01485">
    <property type="protein sequence ID" value="KQK01485"/>
    <property type="gene ID" value="BRADI_3g56132v3"/>
</dbReference>
<evidence type="ECO:0000313" key="2">
    <source>
        <dbReference type="EnsemblPlants" id="KQK01485"/>
    </source>
</evidence>
<dbReference type="HOGENOM" id="CLU_2281328_0_0_1"/>
<proteinExistence type="predicted"/>
<dbReference type="EMBL" id="CM000882">
    <property type="protein sequence ID" value="KQK01485.1"/>
    <property type="molecule type" value="Genomic_DNA"/>
</dbReference>
<name>I1IE84_BRADI</name>
<accession>I1IE84</accession>
<keyword evidence="3" id="KW-1185">Reference proteome</keyword>
<gene>
    <name evidence="2" type="primary">LOC100822335</name>
    <name evidence="1" type="ORF">BRADI_3g56132v3</name>
</gene>
<dbReference type="RefSeq" id="XP_024317557.1">
    <property type="nucleotide sequence ID" value="XM_024461789.1"/>
</dbReference>
<organism evidence="2">
    <name type="scientific">Brachypodium distachyon</name>
    <name type="common">Purple false brome</name>
    <name type="synonym">Trachynia distachya</name>
    <dbReference type="NCBI Taxonomy" id="15368"/>
    <lineage>
        <taxon>Eukaryota</taxon>
        <taxon>Viridiplantae</taxon>
        <taxon>Streptophyta</taxon>
        <taxon>Embryophyta</taxon>
        <taxon>Tracheophyta</taxon>
        <taxon>Spermatophyta</taxon>
        <taxon>Magnoliopsida</taxon>
        <taxon>Liliopsida</taxon>
        <taxon>Poales</taxon>
        <taxon>Poaceae</taxon>
        <taxon>BOP clade</taxon>
        <taxon>Pooideae</taxon>
        <taxon>Stipodae</taxon>
        <taxon>Brachypodieae</taxon>
        <taxon>Brachypodium</taxon>
    </lineage>
</organism>
<dbReference type="OMA" id="CATFYRI"/>